<proteinExistence type="predicted"/>
<dbReference type="AlphaFoldDB" id="A0A379I5C2"/>
<dbReference type="EMBL" id="UGUS01000002">
    <property type="protein sequence ID" value="SUD27291.1"/>
    <property type="molecule type" value="Genomic_DNA"/>
</dbReference>
<accession>A0A379I5C2</accession>
<protein>
    <submittedName>
        <fullName evidence="2">Uncharacterized protein</fullName>
    </submittedName>
</protein>
<keyword evidence="1" id="KW-1133">Transmembrane helix</keyword>
<feature type="transmembrane region" description="Helical" evidence="1">
    <location>
        <begin position="51"/>
        <end position="75"/>
    </location>
</feature>
<name>A0A379I5C2_PSEFL</name>
<gene>
    <name evidence="2" type="ORF">NCTC10392_00184</name>
</gene>
<feature type="transmembrane region" description="Helical" evidence="1">
    <location>
        <begin position="12"/>
        <end position="39"/>
    </location>
</feature>
<keyword evidence="1" id="KW-0472">Membrane</keyword>
<sequence>MNRGKSKFKLFFLLIIYCIVLFVFLAFVGTFMAISIHYFKSGVLDFTKIDALRLVFGALAYAIPVAIGVWVLYLLKERKSGKANDSEAER</sequence>
<dbReference type="KEGG" id="pfn:HZ99_18630"/>
<evidence type="ECO:0000313" key="2">
    <source>
        <dbReference type="EMBL" id="SUD27291.1"/>
    </source>
</evidence>
<reference evidence="2 3" key="1">
    <citation type="submission" date="2018-06" db="EMBL/GenBank/DDBJ databases">
        <authorList>
            <consortium name="Pathogen Informatics"/>
            <person name="Doyle S."/>
        </authorList>
    </citation>
    <scope>NUCLEOTIDE SEQUENCE [LARGE SCALE GENOMIC DNA]</scope>
    <source>
        <strain evidence="2 3">NCTC10392</strain>
    </source>
</reference>
<dbReference type="OrthoDB" id="6992786at2"/>
<organism evidence="2 3">
    <name type="scientific">Pseudomonas fluorescens</name>
    <dbReference type="NCBI Taxonomy" id="294"/>
    <lineage>
        <taxon>Bacteria</taxon>
        <taxon>Pseudomonadati</taxon>
        <taxon>Pseudomonadota</taxon>
        <taxon>Gammaproteobacteria</taxon>
        <taxon>Pseudomonadales</taxon>
        <taxon>Pseudomonadaceae</taxon>
        <taxon>Pseudomonas</taxon>
    </lineage>
</organism>
<keyword evidence="1" id="KW-0812">Transmembrane</keyword>
<dbReference type="Proteomes" id="UP000255125">
    <property type="component" value="Unassembled WGS sequence"/>
</dbReference>
<dbReference type="RefSeq" id="WP_038444983.1">
    <property type="nucleotide sequence ID" value="NZ_CP008896.1"/>
</dbReference>
<evidence type="ECO:0000256" key="1">
    <source>
        <dbReference type="SAM" id="Phobius"/>
    </source>
</evidence>
<evidence type="ECO:0000313" key="3">
    <source>
        <dbReference type="Proteomes" id="UP000255125"/>
    </source>
</evidence>